<evidence type="ECO:0000256" key="2">
    <source>
        <dbReference type="ARBA" id="ARBA00023015"/>
    </source>
</evidence>
<comment type="caution">
    <text evidence="6">The sequence shown here is derived from an EMBL/GenBank/DDBJ whole genome shotgun (WGS) entry which is preliminary data.</text>
</comment>
<sequence length="305" mass="34278">MDSAWLMDFVELAKSGNFSRAAEIRNVTQPAFSRRIKMLEDWAGATLVDRGSHPVELTDAGRQFLDQAVEILESMSRARQLAQEAEQSSKATLRFATTQVLSLSFFPKWLRTIASKFKIDSVHLTSGGLEPCEYDMLQGRAQFLLCHHYDGMVFRLPPDEFTWISILPDRLMPIVATDSNGRPLYHLDDDAAEALPLLAYEKQTGLGRIFGTVFDIEQLKPKLVPVATSHLALLLGLALEGRGIAWVPASVVRAELARRLLVEAGGPQWSIPMEIRLFRPREKLSPASETFWSYVTPIEPDENWP</sequence>
<evidence type="ECO:0000256" key="1">
    <source>
        <dbReference type="ARBA" id="ARBA00009437"/>
    </source>
</evidence>
<comment type="similarity">
    <text evidence="1">Belongs to the LysR transcriptional regulatory family.</text>
</comment>
<dbReference type="InterPro" id="IPR005119">
    <property type="entry name" value="LysR_subst-bd"/>
</dbReference>
<dbReference type="GO" id="GO:0003700">
    <property type="term" value="F:DNA-binding transcription factor activity"/>
    <property type="evidence" value="ECO:0007669"/>
    <property type="project" value="InterPro"/>
</dbReference>
<dbReference type="GO" id="GO:0000976">
    <property type="term" value="F:transcription cis-regulatory region binding"/>
    <property type="evidence" value="ECO:0007669"/>
    <property type="project" value="TreeGrafter"/>
</dbReference>
<evidence type="ECO:0000313" key="7">
    <source>
        <dbReference type="Proteomes" id="UP000231987"/>
    </source>
</evidence>
<dbReference type="CDD" id="cd05466">
    <property type="entry name" value="PBP2_LTTR_substrate"/>
    <property type="match status" value="1"/>
</dbReference>
<evidence type="ECO:0000256" key="4">
    <source>
        <dbReference type="ARBA" id="ARBA00023163"/>
    </source>
</evidence>
<dbReference type="PROSITE" id="PS50931">
    <property type="entry name" value="HTH_LYSR"/>
    <property type="match status" value="1"/>
</dbReference>
<evidence type="ECO:0000256" key="3">
    <source>
        <dbReference type="ARBA" id="ARBA00023125"/>
    </source>
</evidence>
<organism evidence="6 7">
    <name type="scientific">Rhizobium meliloti</name>
    <name type="common">Ensifer meliloti</name>
    <name type="synonym">Sinorhizobium meliloti</name>
    <dbReference type="NCBI Taxonomy" id="382"/>
    <lineage>
        <taxon>Bacteria</taxon>
        <taxon>Pseudomonadati</taxon>
        <taxon>Pseudomonadota</taxon>
        <taxon>Alphaproteobacteria</taxon>
        <taxon>Hyphomicrobiales</taxon>
        <taxon>Rhizobiaceae</taxon>
        <taxon>Sinorhizobium/Ensifer group</taxon>
        <taxon>Sinorhizobium</taxon>
    </lineage>
</organism>
<dbReference type="InterPro" id="IPR000847">
    <property type="entry name" value="LysR_HTH_N"/>
</dbReference>
<dbReference type="InterPro" id="IPR036388">
    <property type="entry name" value="WH-like_DNA-bd_sf"/>
</dbReference>
<evidence type="ECO:0000259" key="5">
    <source>
        <dbReference type="PROSITE" id="PS50931"/>
    </source>
</evidence>
<dbReference type="SUPFAM" id="SSF46785">
    <property type="entry name" value="Winged helix' DNA-binding domain"/>
    <property type="match status" value="1"/>
</dbReference>
<dbReference type="Pfam" id="PF03466">
    <property type="entry name" value="LysR_substrate"/>
    <property type="match status" value="1"/>
</dbReference>
<feature type="domain" description="HTH lysR-type" evidence="5">
    <location>
        <begin position="1"/>
        <end position="58"/>
    </location>
</feature>
<gene>
    <name evidence="6" type="ORF">CEJ86_30610</name>
</gene>
<dbReference type="Gene3D" id="3.40.190.290">
    <property type="match status" value="1"/>
</dbReference>
<keyword evidence="3" id="KW-0238">DNA-binding</keyword>
<dbReference type="PRINTS" id="PR00039">
    <property type="entry name" value="HTHLYSR"/>
</dbReference>
<dbReference type="Gene3D" id="1.10.10.10">
    <property type="entry name" value="Winged helix-like DNA-binding domain superfamily/Winged helix DNA-binding domain"/>
    <property type="match status" value="1"/>
</dbReference>
<dbReference type="AlphaFoldDB" id="A0A2J0YUD0"/>
<dbReference type="Pfam" id="PF00126">
    <property type="entry name" value="HTH_1"/>
    <property type="match status" value="1"/>
</dbReference>
<keyword evidence="2" id="KW-0805">Transcription regulation</keyword>
<evidence type="ECO:0000313" key="6">
    <source>
        <dbReference type="EMBL" id="PJR09857.1"/>
    </source>
</evidence>
<name>A0A2J0YUD0_RHIML</name>
<dbReference type="Proteomes" id="UP000231987">
    <property type="component" value="Unassembled WGS sequence"/>
</dbReference>
<reference evidence="6 7" key="1">
    <citation type="submission" date="2017-06" db="EMBL/GenBank/DDBJ databases">
        <title>Ensifer strains isolated from leguminous trees and herbs display diverse denitrification phenotypes with some acting as strong N2O sinks.</title>
        <authorList>
            <person name="Woliy K."/>
            <person name="Mania D."/>
            <person name="Bakken L.R."/>
            <person name="Frostegard A."/>
        </authorList>
    </citation>
    <scope>NUCLEOTIDE SEQUENCE [LARGE SCALE GENOMIC DNA]</scope>
    <source>
        <strain evidence="6 7">AC50a</strain>
    </source>
</reference>
<keyword evidence="4" id="KW-0804">Transcription</keyword>
<proteinExistence type="inferred from homology"/>
<dbReference type="PANTHER" id="PTHR30126">
    <property type="entry name" value="HTH-TYPE TRANSCRIPTIONAL REGULATOR"/>
    <property type="match status" value="1"/>
</dbReference>
<dbReference type="PANTHER" id="PTHR30126:SF2">
    <property type="entry name" value="HTH-TYPE TRANSCRIPTIONAL REGULATOR YJIE"/>
    <property type="match status" value="1"/>
</dbReference>
<dbReference type="RefSeq" id="WP_100674766.1">
    <property type="nucleotide sequence ID" value="NZ_NJGD01000027.1"/>
</dbReference>
<protein>
    <submittedName>
        <fullName evidence="6">LysR family transcriptional regulator</fullName>
    </submittedName>
</protein>
<dbReference type="EMBL" id="NJGD01000027">
    <property type="protein sequence ID" value="PJR09857.1"/>
    <property type="molecule type" value="Genomic_DNA"/>
</dbReference>
<accession>A0A2J0YUD0</accession>
<dbReference type="InterPro" id="IPR036390">
    <property type="entry name" value="WH_DNA-bd_sf"/>
</dbReference>
<dbReference type="FunFam" id="1.10.10.10:FF:000001">
    <property type="entry name" value="LysR family transcriptional regulator"/>
    <property type="match status" value="1"/>
</dbReference>
<dbReference type="SUPFAM" id="SSF53850">
    <property type="entry name" value="Periplasmic binding protein-like II"/>
    <property type="match status" value="1"/>
</dbReference>